<name>X8AHD6_MYCXE</name>
<comment type="caution">
    <text evidence="1">The sequence shown here is derived from an EMBL/GenBank/DDBJ whole genome shotgun (WGS) entry which is preliminary data.</text>
</comment>
<dbReference type="SUPFAM" id="SSF89796">
    <property type="entry name" value="CoA-transferase family III (CaiB/BaiF)"/>
    <property type="match status" value="1"/>
</dbReference>
<dbReference type="AlphaFoldDB" id="X8AHD6"/>
<reference evidence="1" key="1">
    <citation type="submission" date="2014-01" db="EMBL/GenBank/DDBJ databases">
        <authorList>
            <person name="Brown-Elliot B."/>
            <person name="Wallace R."/>
            <person name="Lenaerts A."/>
            <person name="Ordway D."/>
            <person name="DeGroote M.A."/>
            <person name="Parker T."/>
            <person name="Sizemore C."/>
            <person name="Tallon L.J."/>
            <person name="Sadzewicz L.K."/>
            <person name="Sengamalay N."/>
            <person name="Fraser C.M."/>
            <person name="Hine E."/>
            <person name="Shefchek K.A."/>
            <person name="Das S.P."/>
            <person name="Tettelin H."/>
        </authorList>
    </citation>
    <scope>NUCLEOTIDE SEQUENCE [LARGE SCALE GENOMIC DNA]</scope>
    <source>
        <strain evidence="1">4042</strain>
    </source>
</reference>
<evidence type="ECO:0000313" key="1">
    <source>
        <dbReference type="EMBL" id="EUA30433.1"/>
    </source>
</evidence>
<dbReference type="EMBL" id="JAOB01000060">
    <property type="protein sequence ID" value="EUA30433.1"/>
    <property type="molecule type" value="Genomic_DNA"/>
</dbReference>
<accession>X8AHD6</accession>
<dbReference type="PATRIC" id="fig|1299334.3.peg.6364"/>
<dbReference type="EC" id="2.8.3.16" evidence="1"/>
<proteinExistence type="predicted"/>
<gene>
    <name evidence="1" type="ORF">I553_4690</name>
</gene>
<dbReference type="Gene3D" id="3.40.50.10540">
    <property type="entry name" value="Crotonobetainyl-coa:carnitine coa-transferase, domain 1"/>
    <property type="match status" value="1"/>
</dbReference>
<dbReference type="InterPro" id="IPR023606">
    <property type="entry name" value="CoA-Trfase_III_dom_1_sf"/>
</dbReference>
<dbReference type="GO" id="GO:0033608">
    <property type="term" value="F:formyl-CoA transferase activity"/>
    <property type="evidence" value="ECO:0007669"/>
    <property type="project" value="UniProtKB-EC"/>
</dbReference>
<sequence>MAKVMQPHRQTELSQLAFRHFFEDVGHPINARVAHSTLPMRLSRGPERFHVRPAPLLGEHNHELLAELGVTREEIADLEADGVIGRAPAGYGKKTATA</sequence>
<organism evidence="1">
    <name type="scientific">Mycobacterium xenopi 4042</name>
    <dbReference type="NCBI Taxonomy" id="1299334"/>
    <lineage>
        <taxon>Bacteria</taxon>
        <taxon>Bacillati</taxon>
        <taxon>Actinomycetota</taxon>
        <taxon>Actinomycetes</taxon>
        <taxon>Mycobacteriales</taxon>
        <taxon>Mycobacteriaceae</taxon>
        <taxon>Mycobacterium</taxon>
    </lineage>
</organism>
<protein>
    <submittedName>
        <fullName evidence="1">Formyl-CoA transferase domain protein</fullName>
        <ecNumber evidence="1">2.8.3.16</ecNumber>
    </submittedName>
</protein>
<keyword evidence="1" id="KW-0808">Transferase</keyword>